<evidence type="ECO:0000256" key="7">
    <source>
        <dbReference type="ARBA" id="ARBA00023128"/>
    </source>
</evidence>
<dbReference type="Proteomes" id="UP000193920">
    <property type="component" value="Unassembled WGS sequence"/>
</dbReference>
<keyword evidence="3 10" id="KW-0489">Methyltransferase</keyword>
<keyword evidence="4 10" id="KW-0808">Transferase</keyword>
<dbReference type="InterPro" id="IPR056743">
    <property type="entry name" value="TRM5-TYW2-like_MTfase"/>
</dbReference>
<keyword evidence="2 10" id="KW-0963">Cytoplasm</keyword>
<keyword evidence="6 10" id="KW-0819">tRNA processing</keyword>
<comment type="function">
    <text evidence="10">Specifically methylates the N1 position of guanosine-37 in various cytoplasmic and mitochondrial tRNAs. Methylation is not dependent on the nature of the nucleoside 5' of the target nucleoside. This is the first step in the biosynthesis of wybutosine (yW), a modified base adjacent to the anticodon of tRNAs and required for accurate decoding.</text>
</comment>
<dbReference type="InterPro" id="IPR029063">
    <property type="entry name" value="SAM-dependent_MTases_sf"/>
</dbReference>
<keyword evidence="14" id="KW-1185">Reference proteome</keyword>
<feature type="binding site" evidence="10">
    <location>
        <position position="378"/>
    </location>
    <ligand>
        <name>S-adenosyl-L-methionine</name>
        <dbReference type="ChEBI" id="CHEBI:59789"/>
    </ligand>
</feature>
<evidence type="ECO:0000256" key="9">
    <source>
        <dbReference type="ARBA" id="ARBA00047783"/>
    </source>
</evidence>
<comment type="similarity">
    <text evidence="10">Belongs to the TRM5 / TYW2 family.</text>
</comment>
<dbReference type="GO" id="GO:0005759">
    <property type="term" value="C:mitochondrial matrix"/>
    <property type="evidence" value="ECO:0007669"/>
    <property type="project" value="UniProtKB-SubCell"/>
</dbReference>
<evidence type="ECO:0000256" key="1">
    <source>
        <dbReference type="ARBA" id="ARBA00009775"/>
    </source>
</evidence>
<dbReference type="AlphaFoldDB" id="A0A1Y2DAD9"/>
<dbReference type="Pfam" id="PF02475">
    <property type="entry name" value="TRM5-TYW2_MTfase"/>
    <property type="match status" value="1"/>
</dbReference>
<dbReference type="EC" id="2.1.1.228" evidence="10"/>
<feature type="binding site" evidence="10">
    <location>
        <begin position="300"/>
        <end position="301"/>
    </location>
    <ligand>
        <name>S-adenosyl-L-methionine</name>
        <dbReference type="ChEBI" id="CHEBI:59789"/>
    </ligand>
</feature>
<comment type="subcellular location">
    <subcellularLocation>
        <location evidence="10">Mitochondrion matrix</location>
    </subcellularLocation>
    <subcellularLocation>
        <location evidence="10">Nucleus</location>
    </subcellularLocation>
    <subcellularLocation>
        <location evidence="10">Cytoplasm</location>
    </subcellularLocation>
    <text evidence="10">Predominantly in the mitochondria and in the nucleus.</text>
</comment>
<accession>A0A1Y2DAD9</accession>
<feature type="binding site" evidence="10">
    <location>
        <position position="233"/>
    </location>
    <ligand>
        <name>S-adenosyl-L-methionine</name>
        <dbReference type="ChEBI" id="CHEBI:59789"/>
    </ligand>
</feature>
<keyword evidence="7 10" id="KW-0496">Mitochondrion</keyword>
<evidence type="ECO:0000259" key="12">
    <source>
        <dbReference type="PROSITE" id="PS51684"/>
    </source>
</evidence>
<evidence type="ECO:0000256" key="10">
    <source>
        <dbReference type="HAMAP-Rule" id="MF_03152"/>
    </source>
</evidence>
<sequence>MLTPPKNEGMLVLDKEKFNKELTVTAIKIDVKKSSLFMKTLADHLLNMKRYQNIIEDPEYVPPNVEQDATNKKRKKNNSPTKYILLSPDIKQDLSNLPEDKQKFIKEECIEVKSYTFIVDYEYWSTDDILRSIIPEEYQIPGSFETVGHIAHLNLREEYLPYKRIIGEIILDKNKHIKTVVNKTGKIDNTFRFFEMELLAGVWDMNAELKESNCTFQFDFSKVYWNSRLQGEHERLVKKFKRNEFICDVMAGVGPFALPAAKNKGSIVFANDLNPKSYEYLKKNVENNKLVNKVFSYNEDGRDFIKNSLKYLNDKSIQEKIIEQRKKDKIESLRKKFKKQNIKNINRNNEKEKIEDNSENIFKTENGTPILFQHYVMNLPAIAIEFLDAFRGIFRDYKDKIKIEQFPTIHCHCFSAAKDRHAEIKSRVENALGHALDEKYIKEIYFVRSVAPSKDMYCISFVLPPEVAFMDENDHQSNKRKLEKSELSDNNNHAKINKIK</sequence>
<protein>
    <recommendedName>
        <fullName evidence="10">tRNA (guanine(37)-N1)-methyltransferase</fullName>
        <ecNumber evidence="10">2.1.1.228</ecNumber>
    </recommendedName>
    <alternativeName>
        <fullName evidence="10">M1G-methyltransferase</fullName>
    </alternativeName>
    <alternativeName>
        <fullName evidence="10">tRNA [GM37] methyltransferase</fullName>
    </alternativeName>
    <alternativeName>
        <fullName evidence="10">tRNA methyltransferase 5</fullName>
    </alternativeName>
</protein>
<feature type="region of interest" description="Disordered" evidence="11">
    <location>
        <begin position="474"/>
        <end position="500"/>
    </location>
</feature>
<comment type="similarity">
    <text evidence="1">Belongs to the class I-like SAM-binding methyltransferase superfamily. TRM5/TYW2 family.</text>
</comment>
<dbReference type="Gene3D" id="3.30.300.110">
    <property type="entry name" value="Met-10+ protein-like domains"/>
    <property type="match status" value="1"/>
</dbReference>
<dbReference type="Pfam" id="PF25133">
    <property type="entry name" value="TYW2_N_2"/>
    <property type="match status" value="1"/>
</dbReference>
<dbReference type="HAMAP" id="MF_03152">
    <property type="entry name" value="TRM5"/>
    <property type="match status" value="1"/>
</dbReference>
<feature type="domain" description="SAM-dependent methyltransferase TRM5/TYW2-type" evidence="12">
    <location>
        <begin position="144"/>
        <end position="465"/>
    </location>
</feature>
<evidence type="ECO:0000256" key="8">
    <source>
        <dbReference type="ARBA" id="ARBA00023242"/>
    </source>
</evidence>
<evidence type="ECO:0000313" key="13">
    <source>
        <dbReference type="EMBL" id="ORY56233.1"/>
    </source>
</evidence>
<dbReference type="GO" id="GO:0002939">
    <property type="term" value="P:tRNA N1-guanine methylation"/>
    <property type="evidence" value="ECO:0007669"/>
    <property type="project" value="EnsemblFungi"/>
</dbReference>
<dbReference type="FunFam" id="3.30.300.110:FF:000001">
    <property type="entry name" value="tRNA (guanine(37)-N1)-methyltransferase"/>
    <property type="match status" value="1"/>
</dbReference>
<evidence type="ECO:0000256" key="6">
    <source>
        <dbReference type="ARBA" id="ARBA00022694"/>
    </source>
</evidence>
<evidence type="ECO:0000256" key="5">
    <source>
        <dbReference type="ARBA" id="ARBA00022691"/>
    </source>
</evidence>
<dbReference type="InterPro" id="IPR030382">
    <property type="entry name" value="MeTrfase_TRM5/TYW2"/>
</dbReference>
<organism evidence="13 14">
    <name type="scientific">Neocallimastix californiae</name>
    <dbReference type="NCBI Taxonomy" id="1754190"/>
    <lineage>
        <taxon>Eukaryota</taxon>
        <taxon>Fungi</taxon>
        <taxon>Fungi incertae sedis</taxon>
        <taxon>Chytridiomycota</taxon>
        <taxon>Chytridiomycota incertae sedis</taxon>
        <taxon>Neocallimastigomycetes</taxon>
        <taxon>Neocallimastigales</taxon>
        <taxon>Neocallimastigaceae</taxon>
        <taxon>Neocallimastix</taxon>
    </lineage>
</organism>
<dbReference type="STRING" id="1754190.A0A1Y2DAD9"/>
<dbReference type="CDD" id="cd02440">
    <property type="entry name" value="AdoMet_MTases"/>
    <property type="match status" value="1"/>
</dbReference>
<comment type="catalytic activity">
    <reaction evidence="9 10">
        <text>guanosine(37) in tRNA + S-adenosyl-L-methionine = N(1)-methylguanosine(37) in tRNA + S-adenosyl-L-homocysteine + H(+)</text>
        <dbReference type="Rhea" id="RHEA:36899"/>
        <dbReference type="Rhea" id="RHEA-COMP:10145"/>
        <dbReference type="Rhea" id="RHEA-COMP:10147"/>
        <dbReference type="ChEBI" id="CHEBI:15378"/>
        <dbReference type="ChEBI" id="CHEBI:57856"/>
        <dbReference type="ChEBI" id="CHEBI:59789"/>
        <dbReference type="ChEBI" id="CHEBI:73542"/>
        <dbReference type="ChEBI" id="CHEBI:74269"/>
        <dbReference type="EC" id="2.1.1.228"/>
    </reaction>
</comment>
<dbReference type="PANTHER" id="PTHR23245">
    <property type="entry name" value="TRNA METHYLTRANSFERASE"/>
    <property type="match status" value="1"/>
</dbReference>
<feature type="binding site" evidence="10">
    <location>
        <begin position="272"/>
        <end position="273"/>
    </location>
    <ligand>
        <name>S-adenosyl-L-methionine</name>
        <dbReference type="ChEBI" id="CHEBI:59789"/>
    </ligand>
</feature>
<name>A0A1Y2DAD9_9FUNG</name>
<dbReference type="SUPFAM" id="SSF53335">
    <property type="entry name" value="S-adenosyl-L-methionine-dependent methyltransferases"/>
    <property type="match status" value="1"/>
</dbReference>
<dbReference type="GO" id="GO:0052906">
    <property type="term" value="F:tRNA (guanine(37)-N1)-methyltransferase activity"/>
    <property type="evidence" value="ECO:0007669"/>
    <property type="project" value="UniProtKB-UniRule"/>
</dbReference>
<keyword evidence="8 10" id="KW-0539">Nucleus</keyword>
<dbReference type="InterPro" id="IPR056744">
    <property type="entry name" value="TRM5/TYW2-like_N"/>
</dbReference>
<dbReference type="PANTHER" id="PTHR23245:SF36">
    <property type="entry name" value="TRNA (GUANINE(37)-N1)-METHYLTRANSFERASE"/>
    <property type="match status" value="1"/>
</dbReference>
<dbReference type="GO" id="GO:0005634">
    <property type="term" value="C:nucleus"/>
    <property type="evidence" value="ECO:0007669"/>
    <property type="project" value="UniProtKB-SubCell"/>
</dbReference>
<gene>
    <name evidence="10" type="primary">TRM5</name>
    <name evidence="13" type="ORF">LY90DRAFT_382019</name>
</gene>
<comment type="caution">
    <text evidence="13">The sequence shown here is derived from an EMBL/GenBank/DDBJ whole genome shotgun (WGS) entry which is preliminary data.</text>
</comment>
<dbReference type="EMBL" id="MCOG01000074">
    <property type="protein sequence ID" value="ORY56233.1"/>
    <property type="molecule type" value="Genomic_DNA"/>
</dbReference>
<dbReference type="PROSITE" id="PS51684">
    <property type="entry name" value="SAM_MT_TRM5_TYW2"/>
    <property type="match status" value="1"/>
</dbReference>
<keyword evidence="5 10" id="KW-0949">S-adenosyl-L-methionine</keyword>
<evidence type="ECO:0000256" key="11">
    <source>
        <dbReference type="SAM" id="MobiDB-lite"/>
    </source>
</evidence>
<dbReference type="OrthoDB" id="408788at2759"/>
<reference evidence="13 14" key="1">
    <citation type="submission" date="2016-08" db="EMBL/GenBank/DDBJ databases">
        <title>A Parts List for Fungal Cellulosomes Revealed by Comparative Genomics.</title>
        <authorList>
            <consortium name="DOE Joint Genome Institute"/>
            <person name="Haitjema C.H."/>
            <person name="Gilmore S.P."/>
            <person name="Henske J.K."/>
            <person name="Solomon K.V."/>
            <person name="De Groot R."/>
            <person name="Kuo A."/>
            <person name="Mondo S.J."/>
            <person name="Salamov A.A."/>
            <person name="Labutti K."/>
            <person name="Zhao Z."/>
            <person name="Chiniquy J."/>
            <person name="Barry K."/>
            <person name="Brewer H.M."/>
            <person name="Purvine S.O."/>
            <person name="Wright A.T."/>
            <person name="Boxma B."/>
            <person name="Van Alen T."/>
            <person name="Hackstein J.H."/>
            <person name="Baker S.E."/>
            <person name="Grigoriev I.V."/>
            <person name="O'Malley M.A."/>
        </authorList>
    </citation>
    <scope>NUCLEOTIDE SEQUENCE [LARGE SCALE GENOMIC DNA]</scope>
    <source>
        <strain evidence="13 14">G1</strain>
    </source>
</reference>
<evidence type="ECO:0000256" key="2">
    <source>
        <dbReference type="ARBA" id="ARBA00022490"/>
    </source>
</evidence>
<dbReference type="Gene3D" id="3.40.50.150">
    <property type="entry name" value="Vaccinia Virus protein VP39"/>
    <property type="match status" value="1"/>
</dbReference>
<dbReference type="GO" id="GO:0070901">
    <property type="term" value="P:mitochondrial tRNA methylation"/>
    <property type="evidence" value="ECO:0007669"/>
    <property type="project" value="EnsemblFungi"/>
</dbReference>
<comment type="subunit">
    <text evidence="10">Monomer.</text>
</comment>
<evidence type="ECO:0000256" key="3">
    <source>
        <dbReference type="ARBA" id="ARBA00022603"/>
    </source>
</evidence>
<proteinExistence type="inferred from homology"/>
<evidence type="ECO:0000313" key="14">
    <source>
        <dbReference type="Proteomes" id="UP000193920"/>
    </source>
</evidence>
<evidence type="ECO:0000256" key="4">
    <source>
        <dbReference type="ARBA" id="ARBA00022679"/>
    </source>
</evidence>
<dbReference type="InterPro" id="IPR025792">
    <property type="entry name" value="tRNA_Gua_MeTrfase_euk"/>
</dbReference>